<gene>
    <name evidence="1" type="ORF">GCM10010246_64820</name>
</gene>
<organism evidence="1 2">
    <name type="scientific">Streptomyces cuspidosporus</name>
    <dbReference type="NCBI Taxonomy" id="66882"/>
    <lineage>
        <taxon>Bacteria</taxon>
        <taxon>Bacillati</taxon>
        <taxon>Actinomycetota</taxon>
        <taxon>Actinomycetes</taxon>
        <taxon>Kitasatosporales</taxon>
        <taxon>Streptomycetaceae</taxon>
        <taxon>Streptomyces</taxon>
    </lineage>
</organism>
<dbReference type="EMBL" id="BAAASD010000037">
    <property type="protein sequence ID" value="GAA2364020.1"/>
    <property type="molecule type" value="Genomic_DNA"/>
</dbReference>
<sequence>MPGQPGGGPGAQESEFHALIVSRPGAAGALRSLREVTPPRVISRLGCGADIK</sequence>
<reference evidence="2" key="1">
    <citation type="journal article" date="2019" name="Int. J. Syst. Evol. Microbiol.">
        <title>The Global Catalogue of Microorganisms (GCM) 10K type strain sequencing project: providing services to taxonomists for standard genome sequencing and annotation.</title>
        <authorList>
            <consortium name="The Broad Institute Genomics Platform"/>
            <consortium name="The Broad Institute Genome Sequencing Center for Infectious Disease"/>
            <person name="Wu L."/>
            <person name="Ma J."/>
        </authorList>
    </citation>
    <scope>NUCLEOTIDE SEQUENCE [LARGE SCALE GENOMIC DNA]</scope>
    <source>
        <strain evidence="2">JCM 4316</strain>
    </source>
</reference>
<protein>
    <submittedName>
        <fullName evidence="1">Uncharacterized protein</fullName>
    </submittedName>
</protein>
<name>A0ABP5TX99_9ACTN</name>
<keyword evidence="2" id="KW-1185">Reference proteome</keyword>
<evidence type="ECO:0000313" key="1">
    <source>
        <dbReference type="EMBL" id="GAA2364020.1"/>
    </source>
</evidence>
<dbReference type="Proteomes" id="UP001500253">
    <property type="component" value="Unassembled WGS sequence"/>
</dbReference>
<comment type="caution">
    <text evidence="1">The sequence shown here is derived from an EMBL/GenBank/DDBJ whole genome shotgun (WGS) entry which is preliminary data.</text>
</comment>
<evidence type="ECO:0000313" key="2">
    <source>
        <dbReference type="Proteomes" id="UP001500253"/>
    </source>
</evidence>
<proteinExistence type="predicted"/>
<accession>A0ABP5TX99</accession>